<gene>
    <name evidence="3" type="ORF">NB231_00165</name>
</gene>
<dbReference type="Gene3D" id="3.40.50.1110">
    <property type="entry name" value="SGNH hydrolase"/>
    <property type="match status" value="1"/>
</dbReference>
<feature type="signal peptide" evidence="2">
    <location>
        <begin position="1"/>
        <end position="23"/>
    </location>
</feature>
<feature type="chain" id="PRO_5002666724" evidence="2">
    <location>
        <begin position="24"/>
        <end position="364"/>
    </location>
</feature>
<keyword evidence="1" id="KW-0378">Hydrolase</keyword>
<evidence type="ECO:0000313" key="3">
    <source>
        <dbReference type="EMBL" id="EAR20952.1"/>
    </source>
</evidence>
<dbReference type="EMBL" id="AAOF01000014">
    <property type="protein sequence ID" value="EAR20952.1"/>
    <property type="molecule type" value="Genomic_DNA"/>
</dbReference>
<keyword evidence="2" id="KW-0732">Signal</keyword>
<evidence type="ECO:0000256" key="2">
    <source>
        <dbReference type="SAM" id="SignalP"/>
    </source>
</evidence>
<dbReference type="InterPro" id="IPR036514">
    <property type="entry name" value="SGNH_hydro_sf"/>
</dbReference>
<dbReference type="PROSITE" id="PS01098">
    <property type="entry name" value="LIPASE_GDSL_SER"/>
    <property type="match status" value="1"/>
</dbReference>
<sequence length="364" mass="38818">MKYFAKRLAAAVLVGSLSSNASAGPVFSEMVVFGDSLSDAGNVLITTTASPIHMPDPPAFFGYVDGRATNGPNWVDRLAQALGVPVPEASLAGGTNYAFAGAKSGFGTNVRMSPTFPPNPPLDVQRVGSQIDAYLGDRGSFSDDQLISLWVGANDLRDATSPADIVSIVDNLETHIRTLDDNGAGTVLVPNQLNLSLIPFFDLPISPDPADVLAGVLFFNSQLEARLSFLNPLLDIDIVTVDMFTLSQAIVGDPSAFGLSNVDDPALDQLNNIVAPNPDEYLFWDLVHPTRVTHRIIGEAASVQLITEPDASSLFSLALIVFGLRRLVCRRRQRGANFFVRYEYSVGDTHQTGDHMGAVSGGVG</sequence>
<organism evidence="3 4">
    <name type="scientific">Nitrococcus mobilis Nb-231</name>
    <dbReference type="NCBI Taxonomy" id="314278"/>
    <lineage>
        <taxon>Bacteria</taxon>
        <taxon>Pseudomonadati</taxon>
        <taxon>Pseudomonadota</taxon>
        <taxon>Gammaproteobacteria</taxon>
        <taxon>Chromatiales</taxon>
        <taxon>Ectothiorhodospiraceae</taxon>
        <taxon>Nitrococcus</taxon>
    </lineage>
</organism>
<dbReference type="Proteomes" id="UP000003374">
    <property type="component" value="Unassembled WGS sequence"/>
</dbReference>
<dbReference type="InterPro" id="IPR001087">
    <property type="entry name" value="GDSL"/>
</dbReference>
<evidence type="ECO:0000313" key="4">
    <source>
        <dbReference type="Proteomes" id="UP000003374"/>
    </source>
</evidence>
<name>A4BTJ6_9GAMM</name>
<dbReference type="Pfam" id="PF00657">
    <property type="entry name" value="Lipase_GDSL"/>
    <property type="match status" value="1"/>
</dbReference>
<evidence type="ECO:0000256" key="1">
    <source>
        <dbReference type="ARBA" id="ARBA00022801"/>
    </source>
</evidence>
<dbReference type="PANTHER" id="PTHR45648">
    <property type="entry name" value="GDSL LIPASE/ACYLHYDROLASE FAMILY PROTEIN (AFU_ORTHOLOGUE AFUA_4G14700)"/>
    <property type="match status" value="1"/>
</dbReference>
<keyword evidence="4" id="KW-1185">Reference proteome</keyword>
<dbReference type="STRING" id="314278.NB231_00165"/>
<dbReference type="AlphaFoldDB" id="A4BTJ6"/>
<comment type="caution">
    <text evidence="3">The sequence shown here is derived from an EMBL/GenBank/DDBJ whole genome shotgun (WGS) entry which is preliminary data.</text>
</comment>
<dbReference type="HOGENOM" id="CLU_015101_3_2_6"/>
<dbReference type="RefSeq" id="WP_004998557.1">
    <property type="nucleotide sequence ID" value="NZ_CH672427.1"/>
</dbReference>
<dbReference type="GO" id="GO:0006629">
    <property type="term" value="P:lipid metabolic process"/>
    <property type="evidence" value="ECO:0007669"/>
    <property type="project" value="InterPro"/>
</dbReference>
<dbReference type="CDD" id="cd01846">
    <property type="entry name" value="fatty_acyltransferase_like"/>
    <property type="match status" value="1"/>
</dbReference>
<accession>A4BTJ6</accession>
<dbReference type="GO" id="GO:0016298">
    <property type="term" value="F:lipase activity"/>
    <property type="evidence" value="ECO:0007669"/>
    <property type="project" value="InterPro"/>
</dbReference>
<protein>
    <submittedName>
        <fullName evidence="3">Lipolytic enzyme, G-D-S-L</fullName>
    </submittedName>
</protein>
<dbReference type="eggNOG" id="COG3240">
    <property type="taxonomic scope" value="Bacteria"/>
</dbReference>
<dbReference type="InterPro" id="IPR008265">
    <property type="entry name" value="Lipase_GDSL_AS"/>
</dbReference>
<dbReference type="PANTHER" id="PTHR45648:SF22">
    <property type="entry name" value="GDSL LIPASE_ACYLHYDROLASE FAMILY PROTEIN (AFU_ORTHOLOGUE AFUA_4G14700)"/>
    <property type="match status" value="1"/>
</dbReference>
<reference evidence="3 4" key="1">
    <citation type="submission" date="2006-02" db="EMBL/GenBank/DDBJ databases">
        <authorList>
            <person name="Waterbury J."/>
            <person name="Ferriera S."/>
            <person name="Johnson J."/>
            <person name="Kravitz S."/>
            <person name="Halpern A."/>
            <person name="Remington K."/>
            <person name="Beeson K."/>
            <person name="Tran B."/>
            <person name="Rogers Y.-H."/>
            <person name="Friedman R."/>
            <person name="Venter J.C."/>
        </authorList>
    </citation>
    <scope>NUCLEOTIDE SEQUENCE [LARGE SCALE GENOMIC DNA]</scope>
    <source>
        <strain evidence="3 4">Nb-231</strain>
    </source>
</reference>
<dbReference type="InterPro" id="IPR051058">
    <property type="entry name" value="GDSL_Est/Lipase"/>
</dbReference>
<dbReference type="SUPFAM" id="SSF52266">
    <property type="entry name" value="SGNH hydrolase"/>
    <property type="match status" value="1"/>
</dbReference>
<proteinExistence type="predicted"/>
<dbReference type="OrthoDB" id="5292073at2"/>